<evidence type="ECO:0000313" key="3">
    <source>
        <dbReference type="Proteomes" id="UP001497482"/>
    </source>
</evidence>
<proteinExistence type="predicted"/>
<dbReference type="Proteomes" id="UP001497482">
    <property type="component" value="Chromosome 21"/>
</dbReference>
<accession>A0AAV2L206</accession>
<feature type="region of interest" description="Disordered" evidence="1">
    <location>
        <begin position="1"/>
        <end position="104"/>
    </location>
</feature>
<evidence type="ECO:0000256" key="1">
    <source>
        <dbReference type="SAM" id="MobiDB-lite"/>
    </source>
</evidence>
<reference evidence="2 3" key="1">
    <citation type="submission" date="2024-04" db="EMBL/GenBank/DDBJ databases">
        <authorList>
            <person name="Waldvogel A.-M."/>
            <person name="Schoenle A."/>
        </authorList>
    </citation>
    <scope>NUCLEOTIDE SEQUENCE [LARGE SCALE GENOMIC DNA]</scope>
</reference>
<protein>
    <submittedName>
        <fullName evidence="2">Uncharacterized protein</fullName>
    </submittedName>
</protein>
<gene>
    <name evidence="2" type="ORF">KC01_LOCUS25012</name>
</gene>
<feature type="compositionally biased region" description="Basic and acidic residues" evidence="1">
    <location>
        <begin position="12"/>
        <end position="31"/>
    </location>
</feature>
<feature type="compositionally biased region" description="Basic and acidic residues" evidence="1">
    <location>
        <begin position="61"/>
        <end position="96"/>
    </location>
</feature>
<dbReference type="AlphaFoldDB" id="A0AAV2L206"/>
<dbReference type="EMBL" id="OZ035843">
    <property type="protein sequence ID" value="CAL1596312.1"/>
    <property type="molecule type" value="Genomic_DNA"/>
</dbReference>
<keyword evidence="3" id="KW-1185">Reference proteome</keyword>
<evidence type="ECO:0000313" key="2">
    <source>
        <dbReference type="EMBL" id="CAL1596312.1"/>
    </source>
</evidence>
<organism evidence="2 3">
    <name type="scientific">Knipowitschia caucasica</name>
    <name type="common">Caucasian dwarf goby</name>
    <name type="synonym">Pomatoschistus caucasicus</name>
    <dbReference type="NCBI Taxonomy" id="637954"/>
    <lineage>
        <taxon>Eukaryota</taxon>
        <taxon>Metazoa</taxon>
        <taxon>Chordata</taxon>
        <taxon>Craniata</taxon>
        <taxon>Vertebrata</taxon>
        <taxon>Euteleostomi</taxon>
        <taxon>Actinopterygii</taxon>
        <taxon>Neopterygii</taxon>
        <taxon>Teleostei</taxon>
        <taxon>Neoteleostei</taxon>
        <taxon>Acanthomorphata</taxon>
        <taxon>Gobiaria</taxon>
        <taxon>Gobiiformes</taxon>
        <taxon>Gobioidei</taxon>
        <taxon>Gobiidae</taxon>
        <taxon>Gobiinae</taxon>
        <taxon>Knipowitschia</taxon>
    </lineage>
</organism>
<name>A0AAV2L206_KNICA</name>
<sequence length="104" mass="11099">MAASQLGAIGDLEGHEQRGARGGSEKAREIAARASAGIERGENDEPGVELGSERGAQAGGRTREGREIGRERGDDWGERARGSERVATMGDRERVRRGQRAGRS</sequence>